<evidence type="ECO:0000256" key="5">
    <source>
        <dbReference type="SAM" id="MobiDB-lite"/>
    </source>
</evidence>
<dbReference type="InterPro" id="IPR001876">
    <property type="entry name" value="Znf_RanBP2"/>
</dbReference>
<evidence type="ECO:0000256" key="3">
    <source>
        <dbReference type="ARBA" id="ARBA00022833"/>
    </source>
</evidence>
<evidence type="ECO:0000256" key="1">
    <source>
        <dbReference type="ARBA" id="ARBA00022723"/>
    </source>
</evidence>
<keyword evidence="8" id="KW-1185">Reference proteome</keyword>
<dbReference type="SUPFAM" id="SSF54928">
    <property type="entry name" value="RNA-binding domain, RBD"/>
    <property type="match status" value="1"/>
</dbReference>
<evidence type="ECO:0000256" key="4">
    <source>
        <dbReference type="PROSITE-ProRule" id="PRU00322"/>
    </source>
</evidence>
<dbReference type="InterPro" id="IPR035979">
    <property type="entry name" value="RBD_domain_sf"/>
</dbReference>
<name>A0ABN7BBX5_9HEMI</name>
<keyword evidence="3" id="KW-0862">Zinc</keyword>
<dbReference type="InterPro" id="IPR012677">
    <property type="entry name" value="Nucleotide-bd_a/b_plait_sf"/>
</dbReference>
<dbReference type="Proteomes" id="UP001307889">
    <property type="component" value="Chromosome 12"/>
</dbReference>
<feature type="region of interest" description="Disordered" evidence="5">
    <location>
        <begin position="115"/>
        <end position="214"/>
    </location>
</feature>
<feature type="compositionally biased region" description="Polar residues" evidence="5">
    <location>
        <begin position="62"/>
        <end position="71"/>
    </location>
</feature>
<dbReference type="Gene3D" id="4.10.1060.10">
    <property type="entry name" value="Zinc finger, RanBP2-type"/>
    <property type="match status" value="1"/>
</dbReference>
<feature type="domain" description="RanBP2-type" evidence="6">
    <location>
        <begin position="299"/>
        <end position="328"/>
    </location>
</feature>
<feature type="compositionally biased region" description="Basic and acidic residues" evidence="5">
    <location>
        <begin position="167"/>
        <end position="176"/>
    </location>
</feature>
<feature type="region of interest" description="Disordered" evidence="5">
    <location>
        <begin position="15"/>
        <end position="71"/>
    </location>
</feature>
<sequence>MDEIDALNEEWNRIRSRGLSTGGAGVTGYNSNSSDTNSGSKPRRKRSRWSNDAAAEEIKAPSNGSKPVTSAAQINFGDSVSKLVAERRDWEKTQIAAAVSKNQVVDRIAAKRETVAKQQLSQEPRRFPFGGHDEDEPVSTEVSSSSSKQTRKYRHRNSSTSSESEAESQKTTRDSRTSSPSIQGPWQPKSPSADHQDSQESQKDQESSTLGSTPFIERKTSVIVKELTDWVTTSHILQDVKSAQLRNFEDVGIVRKRARGNPYRYAYVDFGTQTSAGRWIQIRKGNVVIGSQQFKMEMTYRDWLCPKCQVLNIGKAVICFTCRDAKNVLLSNK</sequence>
<feature type="compositionally biased region" description="Basic and acidic residues" evidence="5">
    <location>
        <begin position="192"/>
        <end position="206"/>
    </location>
</feature>
<evidence type="ECO:0000256" key="2">
    <source>
        <dbReference type="ARBA" id="ARBA00022771"/>
    </source>
</evidence>
<reference evidence="7 8" key="1">
    <citation type="submission" date="2023-09" db="EMBL/GenBank/DDBJ databases">
        <title>Nesidiocoris tenuis whole genome shotgun sequence.</title>
        <authorList>
            <person name="Shibata T."/>
            <person name="Shimoda M."/>
            <person name="Kobayashi T."/>
            <person name="Uehara T."/>
        </authorList>
    </citation>
    <scope>NUCLEOTIDE SEQUENCE [LARGE SCALE GENOMIC DNA]</scope>
    <source>
        <strain evidence="7 8">Japan</strain>
    </source>
</reference>
<organism evidence="7 8">
    <name type="scientific">Nesidiocoris tenuis</name>
    <dbReference type="NCBI Taxonomy" id="355587"/>
    <lineage>
        <taxon>Eukaryota</taxon>
        <taxon>Metazoa</taxon>
        <taxon>Ecdysozoa</taxon>
        <taxon>Arthropoda</taxon>
        <taxon>Hexapoda</taxon>
        <taxon>Insecta</taxon>
        <taxon>Pterygota</taxon>
        <taxon>Neoptera</taxon>
        <taxon>Paraneoptera</taxon>
        <taxon>Hemiptera</taxon>
        <taxon>Heteroptera</taxon>
        <taxon>Panheteroptera</taxon>
        <taxon>Cimicomorpha</taxon>
        <taxon>Miridae</taxon>
        <taxon>Dicyphina</taxon>
        <taxon>Nesidiocoris</taxon>
    </lineage>
</organism>
<dbReference type="EMBL" id="AP028920">
    <property type="protein sequence ID" value="BET01178.1"/>
    <property type="molecule type" value="Genomic_DNA"/>
</dbReference>
<evidence type="ECO:0000259" key="6">
    <source>
        <dbReference type="PROSITE" id="PS50199"/>
    </source>
</evidence>
<proteinExistence type="predicted"/>
<gene>
    <name evidence="7" type="ORF">NTJ_13994</name>
</gene>
<feature type="compositionally biased region" description="Polar residues" evidence="5">
    <location>
        <begin position="28"/>
        <end position="40"/>
    </location>
</feature>
<keyword evidence="1" id="KW-0479">Metal-binding</keyword>
<evidence type="ECO:0000313" key="8">
    <source>
        <dbReference type="Proteomes" id="UP001307889"/>
    </source>
</evidence>
<dbReference type="PROSITE" id="PS50199">
    <property type="entry name" value="ZF_RANBP2_2"/>
    <property type="match status" value="1"/>
</dbReference>
<dbReference type="Gene3D" id="3.30.70.330">
    <property type="match status" value="1"/>
</dbReference>
<dbReference type="PROSITE" id="PS01358">
    <property type="entry name" value="ZF_RANBP2_1"/>
    <property type="match status" value="1"/>
</dbReference>
<protein>
    <recommendedName>
        <fullName evidence="6">RanBP2-type domain-containing protein</fullName>
    </recommendedName>
</protein>
<accession>A0ABN7BBX5</accession>
<evidence type="ECO:0000313" key="7">
    <source>
        <dbReference type="EMBL" id="BET01178.1"/>
    </source>
</evidence>
<keyword evidence="2 4" id="KW-0863">Zinc-finger</keyword>